<evidence type="ECO:0000313" key="2">
    <source>
        <dbReference type="EMBL" id="KAF7460282.1"/>
    </source>
</evidence>
<dbReference type="AlphaFoldDB" id="A0A834PIS5"/>
<protein>
    <submittedName>
        <fullName evidence="2">Uncharacterized protein</fullName>
    </submittedName>
</protein>
<dbReference type="Proteomes" id="UP000662637">
    <property type="component" value="Unassembled WGS sequence"/>
</dbReference>
<evidence type="ECO:0000313" key="3">
    <source>
        <dbReference type="Proteomes" id="UP000662637"/>
    </source>
</evidence>
<organism evidence="2 3">
    <name type="scientific">Marmota monax</name>
    <name type="common">Woodchuck</name>
    <dbReference type="NCBI Taxonomy" id="9995"/>
    <lineage>
        <taxon>Eukaryota</taxon>
        <taxon>Metazoa</taxon>
        <taxon>Chordata</taxon>
        <taxon>Craniata</taxon>
        <taxon>Vertebrata</taxon>
        <taxon>Euteleostomi</taxon>
        <taxon>Mammalia</taxon>
        <taxon>Eutheria</taxon>
        <taxon>Euarchontoglires</taxon>
        <taxon>Glires</taxon>
        <taxon>Rodentia</taxon>
        <taxon>Sciuromorpha</taxon>
        <taxon>Sciuridae</taxon>
        <taxon>Xerinae</taxon>
        <taxon>Marmotini</taxon>
        <taxon>Marmota</taxon>
    </lineage>
</organism>
<evidence type="ECO:0000256" key="1">
    <source>
        <dbReference type="SAM" id="MobiDB-lite"/>
    </source>
</evidence>
<gene>
    <name evidence="2" type="ORF">GHT09_019671</name>
</gene>
<comment type="caution">
    <text evidence="2">The sequence shown here is derived from an EMBL/GenBank/DDBJ whole genome shotgun (WGS) entry which is preliminary data.</text>
</comment>
<dbReference type="EMBL" id="WJEC01008792">
    <property type="protein sequence ID" value="KAF7460282.1"/>
    <property type="molecule type" value="Genomic_DNA"/>
</dbReference>
<proteinExistence type="predicted"/>
<accession>A0A834PIS5</accession>
<name>A0A834PIS5_MARMO</name>
<reference evidence="2" key="1">
    <citation type="submission" date="2020-08" db="EMBL/GenBank/DDBJ databases">
        <authorList>
            <person name="Shumante A."/>
            <person name="Zimin A.V."/>
            <person name="Puiu D."/>
            <person name="Salzberg S.L."/>
        </authorList>
    </citation>
    <scope>NUCLEOTIDE SEQUENCE</scope>
    <source>
        <strain evidence="2">WC2-LM</strain>
        <tissue evidence="2">Liver</tissue>
    </source>
</reference>
<feature type="region of interest" description="Disordered" evidence="1">
    <location>
        <begin position="144"/>
        <end position="165"/>
    </location>
</feature>
<sequence length="185" mass="20897">MFYPEVSHGSHEKSLVTKAATAEQLKKCGPYNCNRESTDTEGKCHPECGTGRRRHPEGDMHRRGLHIGRESDEQKFQIQQRPRPLGFRLPHVHSVSGPPSHPTHTLSDDSSHSWVQLRPLPKLLFPSPGLLHCPRMRPHFQKPTLLPRGSPIHHPPPSSPGVRRRLLSGRPQFTCSLLLVLEPSR</sequence>